<feature type="domain" description="HTH tetR-type" evidence="5">
    <location>
        <begin position="8"/>
        <end position="68"/>
    </location>
</feature>
<dbReference type="PROSITE" id="PS01081">
    <property type="entry name" value="HTH_TETR_1"/>
    <property type="match status" value="1"/>
</dbReference>
<dbReference type="OrthoDB" id="3237195at2"/>
<reference evidence="6 7" key="1">
    <citation type="submission" date="2015-07" db="EMBL/GenBank/DDBJ databases">
        <title>Genome sequencing of Kibdelosporangium phytohabitans.</title>
        <authorList>
            <person name="Qin S."/>
            <person name="Xing K."/>
        </authorList>
    </citation>
    <scope>NUCLEOTIDE SEQUENCE [LARGE SCALE GENOMIC DNA]</scope>
    <source>
        <strain evidence="6 7">KLBMP1111</strain>
    </source>
</reference>
<name>A0A0N9I0Z2_9PSEU</name>
<dbReference type="EMBL" id="CP012752">
    <property type="protein sequence ID" value="ALG13491.1"/>
    <property type="molecule type" value="Genomic_DNA"/>
</dbReference>
<protein>
    <recommendedName>
        <fullName evidence="5">HTH tetR-type domain-containing protein</fullName>
    </recommendedName>
</protein>
<dbReference type="RefSeq" id="WP_054295379.1">
    <property type="nucleotide sequence ID" value="NZ_CP012752.1"/>
</dbReference>
<dbReference type="SUPFAM" id="SSF46689">
    <property type="entry name" value="Homeodomain-like"/>
    <property type="match status" value="1"/>
</dbReference>
<keyword evidence="7" id="KW-1185">Reference proteome</keyword>
<organism evidence="6 7">
    <name type="scientific">Kibdelosporangium phytohabitans</name>
    <dbReference type="NCBI Taxonomy" id="860235"/>
    <lineage>
        <taxon>Bacteria</taxon>
        <taxon>Bacillati</taxon>
        <taxon>Actinomycetota</taxon>
        <taxon>Actinomycetes</taxon>
        <taxon>Pseudonocardiales</taxon>
        <taxon>Pseudonocardiaceae</taxon>
        <taxon>Kibdelosporangium</taxon>
    </lineage>
</organism>
<dbReference type="PROSITE" id="PS50977">
    <property type="entry name" value="HTH_TETR_2"/>
    <property type="match status" value="1"/>
</dbReference>
<dbReference type="SUPFAM" id="SSF48498">
    <property type="entry name" value="Tetracyclin repressor-like, C-terminal domain"/>
    <property type="match status" value="1"/>
</dbReference>
<evidence type="ECO:0000256" key="1">
    <source>
        <dbReference type="ARBA" id="ARBA00023015"/>
    </source>
</evidence>
<feature type="DNA-binding region" description="H-T-H motif" evidence="4">
    <location>
        <begin position="31"/>
        <end position="50"/>
    </location>
</feature>
<dbReference type="InterPro" id="IPR009057">
    <property type="entry name" value="Homeodomain-like_sf"/>
</dbReference>
<keyword evidence="2 4" id="KW-0238">DNA-binding</keyword>
<evidence type="ECO:0000259" key="5">
    <source>
        <dbReference type="PROSITE" id="PS50977"/>
    </source>
</evidence>
<evidence type="ECO:0000256" key="3">
    <source>
        <dbReference type="ARBA" id="ARBA00023163"/>
    </source>
</evidence>
<dbReference type="GO" id="GO:0000976">
    <property type="term" value="F:transcription cis-regulatory region binding"/>
    <property type="evidence" value="ECO:0007669"/>
    <property type="project" value="TreeGrafter"/>
</dbReference>
<dbReference type="AlphaFoldDB" id="A0A0N9I0Z2"/>
<dbReference type="Gene3D" id="1.10.357.10">
    <property type="entry name" value="Tetracycline Repressor, domain 2"/>
    <property type="match status" value="1"/>
</dbReference>
<dbReference type="InterPro" id="IPR036271">
    <property type="entry name" value="Tet_transcr_reg_TetR-rel_C_sf"/>
</dbReference>
<evidence type="ECO:0000313" key="7">
    <source>
        <dbReference type="Proteomes" id="UP000063699"/>
    </source>
</evidence>
<dbReference type="KEGG" id="kphy:AOZ06_47440"/>
<dbReference type="Pfam" id="PF00440">
    <property type="entry name" value="TetR_N"/>
    <property type="match status" value="1"/>
</dbReference>
<evidence type="ECO:0000256" key="4">
    <source>
        <dbReference type="PROSITE-ProRule" id="PRU00335"/>
    </source>
</evidence>
<evidence type="ECO:0000256" key="2">
    <source>
        <dbReference type="ARBA" id="ARBA00023125"/>
    </source>
</evidence>
<proteinExistence type="predicted"/>
<dbReference type="InterPro" id="IPR001647">
    <property type="entry name" value="HTH_TetR"/>
</dbReference>
<accession>A0A0N9I0Z2</accession>
<dbReference type="Proteomes" id="UP000063699">
    <property type="component" value="Chromosome"/>
</dbReference>
<dbReference type="PRINTS" id="PR00455">
    <property type="entry name" value="HTHTETR"/>
</dbReference>
<sequence length="198" mass="21753">MVRQQRSEQTRRLLVGAAAELFDRVGFVRATMAEISSAAGVTKGALYFHFPSKDTLADAVRAEAIEMLDILVARLPAGLSPMQAVIDMHHHVVRWLREDAIVRASLRISHDTGDPADFCASWLAATERLLRRASPERAELAATALVGLCLGVETLRWNGIRRDGRPEPWELVLPSLVGHDPSGTNRLSRRGGTIDGRT</sequence>
<dbReference type="InterPro" id="IPR050109">
    <property type="entry name" value="HTH-type_TetR-like_transc_reg"/>
</dbReference>
<gene>
    <name evidence="6" type="ORF">AOZ06_47440</name>
</gene>
<dbReference type="InterPro" id="IPR023772">
    <property type="entry name" value="DNA-bd_HTH_TetR-type_CS"/>
</dbReference>
<keyword evidence="1" id="KW-0805">Transcription regulation</keyword>
<keyword evidence="3" id="KW-0804">Transcription</keyword>
<dbReference type="STRING" id="860235.AOZ06_47440"/>
<evidence type="ECO:0000313" key="6">
    <source>
        <dbReference type="EMBL" id="ALG13491.1"/>
    </source>
</evidence>
<dbReference type="PANTHER" id="PTHR30055">
    <property type="entry name" value="HTH-TYPE TRANSCRIPTIONAL REGULATOR RUTR"/>
    <property type="match status" value="1"/>
</dbReference>
<dbReference type="GO" id="GO:0003700">
    <property type="term" value="F:DNA-binding transcription factor activity"/>
    <property type="evidence" value="ECO:0007669"/>
    <property type="project" value="TreeGrafter"/>
</dbReference>
<dbReference type="PANTHER" id="PTHR30055:SF234">
    <property type="entry name" value="HTH-TYPE TRANSCRIPTIONAL REGULATOR BETI"/>
    <property type="match status" value="1"/>
</dbReference>